<dbReference type="Pfam" id="PF00593">
    <property type="entry name" value="TonB_dep_Rec_b-barrel"/>
    <property type="match status" value="1"/>
</dbReference>
<evidence type="ECO:0000256" key="11">
    <source>
        <dbReference type="RuleBase" id="RU003357"/>
    </source>
</evidence>
<dbReference type="InterPro" id="IPR008969">
    <property type="entry name" value="CarboxyPept-like_regulatory"/>
</dbReference>
<dbReference type="PANTHER" id="PTHR30069:SF29">
    <property type="entry name" value="HEMOGLOBIN AND HEMOGLOBIN-HAPTOGLOBIN-BINDING PROTEIN 1-RELATED"/>
    <property type="match status" value="1"/>
</dbReference>
<dbReference type="InterPro" id="IPR012910">
    <property type="entry name" value="Plug_dom"/>
</dbReference>
<dbReference type="InterPro" id="IPR037066">
    <property type="entry name" value="Plug_dom_sf"/>
</dbReference>
<protein>
    <submittedName>
        <fullName evidence="14">TonB-dependent receptor</fullName>
    </submittedName>
</protein>
<feature type="domain" description="TonB-dependent receptor plug" evidence="13">
    <location>
        <begin position="120"/>
        <end position="223"/>
    </location>
</feature>
<keyword evidence="6 11" id="KW-0798">TonB box</keyword>
<dbReference type="InterPro" id="IPR000531">
    <property type="entry name" value="Beta-barrel_TonB"/>
</dbReference>
<evidence type="ECO:0000256" key="2">
    <source>
        <dbReference type="ARBA" id="ARBA00022448"/>
    </source>
</evidence>
<dbReference type="PROSITE" id="PS52016">
    <property type="entry name" value="TONB_DEPENDENT_REC_3"/>
    <property type="match status" value="1"/>
</dbReference>
<comment type="caution">
    <text evidence="14">The sequence shown here is derived from an EMBL/GenBank/DDBJ whole genome shotgun (WGS) entry which is preliminary data.</text>
</comment>
<evidence type="ECO:0000256" key="1">
    <source>
        <dbReference type="ARBA" id="ARBA00004571"/>
    </source>
</evidence>
<evidence type="ECO:0000256" key="5">
    <source>
        <dbReference type="ARBA" id="ARBA00022729"/>
    </source>
</evidence>
<keyword evidence="7 10" id="KW-0472">Membrane</keyword>
<dbReference type="Pfam" id="PF13715">
    <property type="entry name" value="CarbopepD_reg_2"/>
    <property type="match status" value="1"/>
</dbReference>
<name>A0ABS1HL85_9BACT</name>
<dbReference type="PANTHER" id="PTHR30069">
    <property type="entry name" value="TONB-DEPENDENT OUTER MEMBRANE RECEPTOR"/>
    <property type="match status" value="1"/>
</dbReference>
<comment type="subcellular location">
    <subcellularLocation>
        <location evidence="1 10">Cell outer membrane</location>
        <topology evidence="1 10">Multi-pass membrane protein</topology>
    </subcellularLocation>
</comment>
<evidence type="ECO:0000256" key="4">
    <source>
        <dbReference type="ARBA" id="ARBA00022692"/>
    </source>
</evidence>
<keyword evidence="9 10" id="KW-0998">Cell outer membrane</keyword>
<dbReference type="RefSeq" id="WP_200465667.1">
    <property type="nucleotide sequence ID" value="NZ_JAENRR010000034.1"/>
</dbReference>
<evidence type="ECO:0000259" key="13">
    <source>
        <dbReference type="Pfam" id="PF07715"/>
    </source>
</evidence>
<proteinExistence type="inferred from homology"/>
<feature type="domain" description="TonB-dependent receptor-like beta-barrel" evidence="12">
    <location>
        <begin position="375"/>
        <end position="766"/>
    </location>
</feature>
<keyword evidence="5" id="KW-0732">Signal</keyword>
<dbReference type="InterPro" id="IPR036942">
    <property type="entry name" value="Beta-barrel_TonB_sf"/>
</dbReference>
<evidence type="ECO:0000259" key="12">
    <source>
        <dbReference type="Pfam" id="PF00593"/>
    </source>
</evidence>
<gene>
    <name evidence="14" type="ORF">JIV24_13940</name>
</gene>
<keyword evidence="3 10" id="KW-1134">Transmembrane beta strand</keyword>
<dbReference type="Proteomes" id="UP000605676">
    <property type="component" value="Unassembled WGS sequence"/>
</dbReference>
<accession>A0ABS1HL85</accession>
<sequence length="802" mass="91166">MSKSLMLVLCMVLFYKLSYSQDSYTLKGIVVDENNVALTSVAVVLHPSNKGTITDSVGHFHFTNLQAGEYTIHISFIGYKPYEETVKLNGNTTYKAKLSVAYLNLQEVTITDNYAEKRKKEESLNIEIVNDQYLKQNLGGSLMNSLERLPGVTTIDIGSGQSKPVIRGLGFNRVVVVENNIKHEAQQWGADHGLEIDQYAVENIEVIKGPSSLMYGADAIGGVIDIKNRKTPINNRYGGVVDITGKSNNNLLGSSVMVYGRKNTLFGSIRATLLDYADYKVPADYVDVYGYKVPLYNNELRNTAGKEQNLHLNFGIIKDKFKSRFNVSNVHTKSGFFANAHGLEPQQVDTAMHDKSNRDILLPYQQVNHFKVTNTSSYTFDKLKLMLDIGYQHNFRQEWSRYGSHGWMPPVFPDTLDFHKNIEREFDKKVYSGNAKAFYALNEKTQLIVGFNSEFQDNQIDGRGFLMPAYQQLTMGGYAIAKHAISKKSMIQAGIRYDYGRIQINEYTDWYQTQVVEGNDTTMQYLQRADYMDRQYSNISWSVGYNYNPGKWSYKFNVGKSYRMPTAKELGANGVNYHYFRYEVGNSNLSPETSYQLDAGIEFANQTFAIGTTPFINYFPNYIYLNPTPYHNREQGAGFQIFEYTQSEVFRYGGEIHAHYEPIKHLQLGIMAEYVYSLQLSGKKEGFTIPFSPPASALINLKYHRTRISVIDNPYLTIDYRLTATQNNIVPPEEVTPGYQLVNLGMGGEIKLGRQKVMLSMQVQNLLNREYLDHTSFYRLINVPEAGRNFIVNISIPFSGAI</sequence>
<dbReference type="Gene3D" id="2.170.130.10">
    <property type="entry name" value="TonB-dependent receptor, plug domain"/>
    <property type="match status" value="1"/>
</dbReference>
<keyword evidence="15" id="KW-1185">Reference proteome</keyword>
<evidence type="ECO:0000256" key="10">
    <source>
        <dbReference type="PROSITE-ProRule" id="PRU01360"/>
    </source>
</evidence>
<evidence type="ECO:0000256" key="6">
    <source>
        <dbReference type="ARBA" id="ARBA00023077"/>
    </source>
</evidence>
<evidence type="ECO:0000256" key="9">
    <source>
        <dbReference type="ARBA" id="ARBA00023237"/>
    </source>
</evidence>
<dbReference type="Pfam" id="PF07715">
    <property type="entry name" value="Plug"/>
    <property type="match status" value="1"/>
</dbReference>
<evidence type="ECO:0000313" key="15">
    <source>
        <dbReference type="Proteomes" id="UP000605676"/>
    </source>
</evidence>
<organism evidence="14 15">
    <name type="scientific">Carboxylicivirga marina</name>
    <dbReference type="NCBI Taxonomy" id="2800988"/>
    <lineage>
        <taxon>Bacteria</taxon>
        <taxon>Pseudomonadati</taxon>
        <taxon>Bacteroidota</taxon>
        <taxon>Bacteroidia</taxon>
        <taxon>Marinilabiliales</taxon>
        <taxon>Marinilabiliaceae</taxon>
        <taxon>Carboxylicivirga</taxon>
    </lineage>
</organism>
<keyword evidence="4 10" id="KW-0812">Transmembrane</keyword>
<keyword evidence="8 14" id="KW-0675">Receptor</keyword>
<keyword evidence="2 10" id="KW-0813">Transport</keyword>
<dbReference type="Gene3D" id="2.60.40.1120">
    <property type="entry name" value="Carboxypeptidase-like, regulatory domain"/>
    <property type="match status" value="1"/>
</dbReference>
<dbReference type="Gene3D" id="2.40.170.20">
    <property type="entry name" value="TonB-dependent receptor, beta-barrel domain"/>
    <property type="match status" value="1"/>
</dbReference>
<dbReference type="SUPFAM" id="SSF56935">
    <property type="entry name" value="Porins"/>
    <property type="match status" value="1"/>
</dbReference>
<evidence type="ECO:0000256" key="8">
    <source>
        <dbReference type="ARBA" id="ARBA00023170"/>
    </source>
</evidence>
<evidence type="ECO:0000313" key="14">
    <source>
        <dbReference type="EMBL" id="MBK3518440.1"/>
    </source>
</evidence>
<dbReference type="SUPFAM" id="SSF49464">
    <property type="entry name" value="Carboxypeptidase regulatory domain-like"/>
    <property type="match status" value="1"/>
</dbReference>
<reference evidence="14 15" key="1">
    <citation type="submission" date="2021-01" db="EMBL/GenBank/DDBJ databases">
        <title>Carboxyliciviraga sp.nov., isolated from coastal sediments.</title>
        <authorList>
            <person name="Lu D."/>
            <person name="Zhang T."/>
        </authorList>
    </citation>
    <scope>NUCLEOTIDE SEQUENCE [LARGE SCALE GENOMIC DNA]</scope>
    <source>
        <strain evidence="14 15">N1Y132</strain>
    </source>
</reference>
<evidence type="ECO:0000256" key="3">
    <source>
        <dbReference type="ARBA" id="ARBA00022452"/>
    </source>
</evidence>
<comment type="similarity">
    <text evidence="10 11">Belongs to the TonB-dependent receptor family.</text>
</comment>
<dbReference type="EMBL" id="JAENRR010000034">
    <property type="protein sequence ID" value="MBK3518440.1"/>
    <property type="molecule type" value="Genomic_DNA"/>
</dbReference>
<evidence type="ECO:0000256" key="7">
    <source>
        <dbReference type="ARBA" id="ARBA00023136"/>
    </source>
</evidence>
<dbReference type="InterPro" id="IPR039426">
    <property type="entry name" value="TonB-dep_rcpt-like"/>
</dbReference>